<feature type="transmembrane region" description="Helical" evidence="6">
    <location>
        <begin position="215"/>
        <end position="237"/>
    </location>
</feature>
<keyword evidence="3 6" id="KW-0812">Transmembrane</keyword>
<evidence type="ECO:0000256" key="1">
    <source>
        <dbReference type="ARBA" id="ARBA00004651"/>
    </source>
</evidence>
<dbReference type="GO" id="GO:0009246">
    <property type="term" value="P:enterobacterial common antigen biosynthetic process"/>
    <property type="evidence" value="ECO:0007669"/>
    <property type="project" value="InterPro"/>
</dbReference>
<feature type="transmembrane region" description="Helical" evidence="6">
    <location>
        <begin position="44"/>
        <end position="65"/>
    </location>
</feature>
<evidence type="ECO:0000256" key="6">
    <source>
        <dbReference type="SAM" id="Phobius"/>
    </source>
</evidence>
<keyword evidence="5 6" id="KW-0472">Membrane</keyword>
<keyword evidence="8" id="KW-1185">Reference proteome</keyword>
<keyword evidence="2" id="KW-1003">Cell membrane</keyword>
<evidence type="ECO:0000256" key="5">
    <source>
        <dbReference type="ARBA" id="ARBA00023136"/>
    </source>
</evidence>
<feature type="transmembrane region" description="Helical" evidence="6">
    <location>
        <begin position="361"/>
        <end position="384"/>
    </location>
</feature>
<evidence type="ECO:0000256" key="2">
    <source>
        <dbReference type="ARBA" id="ARBA00022475"/>
    </source>
</evidence>
<feature type="transmembrane region" description="Helical" evidence="6">
    <location>
        <begin position="115"/>
        <end position="136"/>
    </location>
</feature>
<reference evidence="8" key="1">
    <citation type="submission" date="2016-10" db="EMBL/GenBank/DDBJ databases">
        <authorList>
            <person name="Varghese N."/>
            <person name="Submissions S."/>
        </authorList>
    </citation>
    <scope>NUCLEOTIDE SEQUENCE [LARGE SCALE GENOMIC DNA]</scope>
    <source>
        <strain evidence="8">LMG 22563</strain>
    </source>
</reference>
<feature type="transmembrane region" description="Helical" evidence="6">
    <location>
        <begin position="334"/>
        <end position="354"/>
    </location>
</feature>
<evidence type="ECO:0000313" key="7">
    <source>
        <dbReference type="EMBL" id="SFI78154.1"/>
    </source>
</evidence>
<dbReference type="Proteomes" id="UP000183018">
    <property type="component" value="Unassembled WGS sequence"/>
</dbReference>
<evidence type="ECO:0000256" key="3">
    <source>
        <dbReference type="ARBA" id="ARBA00022692"/>
    </source>
</evidence>
<organism evidence="7 8">
    <name type="scientific">Phytopseudomonas argentinensis</name>
    <dbReference type="NCBI Taxonomy" id="289370"/>
    <lineage>
        <taxon>Bacteria</taxon>
        <taxon>Pseudomonadati</taxon>
        <taxon>Pseudomonadota</taxon>
        <taxon>Gammaproteobacteria</taxon>
        <taxon>Pseudomonadales</taxon>
        <taxon>Pseudomonadaceae</taxon>
        <taxon>Phytopseudomonas</taxon>
    </lineage>
</organism>
<evidence type="ECO:0000313" key="8">
    <source>
        <dbReference type="Proteomes" id="UP000183018"/>
    </source>
</evidence>
<feature type="transmembrane region" description="Helical" evidence="6">
    <location>
        <begin position="148"/>
        <end position="169"/>
    </location>
</feature>
<dbReference type="PANTHER" id="PTHR30250:SF30">
    <property type="entry name" value="LIPID III FLIPPASE"/>
    <property type="match status" value="1"/>
</dbReference>
<dbReference type="OrthoDB" id="9769862at2"/>
<proteinExistence type="predicted"/>
<keyword evidence="4 6" id="KW-1133">Transmembrane helix</keyword>
<feature type="transmembrane region" description="Helical" evidence="6">
    <location>
        <begin position="300"/>
        <end position="322"/>
    </location>
</feature>
<name>A0A1I3L0G4_9GAMM</name>
<feature type="transmembrane region" description="Helical" evidence="6">
    <location>
        <begin position="257"/>
        <end position="279"/>
    </location>
</feature>
<accession>A0A1I3L0G4</accession>
<comment type="subcellular location">
    <subcellularLocation>
        <location evidence="1">Cell membrane</location>
        <topology evidence="1">Multi-pass membrane protein</topology>
    </subcellularLocation>
</comment>
<dbReference type="EMBL" id="FORC01000002">
    <property type="protein sequence ID" value="SFI78154.1"/>
    <property type="molecule type" value="Genomic_DNA"/>
</dbReference>
<dbReference type="InterPro" id="IPR050833">
    <property type="entry name" value="Poly_Biosynth_Transport"/>
</dbReference>
<dbReference type="InterPro" id="IPR044550">
    <property type="entry name" value="WzxE"/>
</dbReference>
<dbReference type="GO" id="GO:0005886">
    <property type="term" value="C:plasma membrane"/>
    <property type="evidence" value="ECO:0007669"/>
    <property type="project" value="UniProtKB-SubCell"/>
</dbReference>
<sequence length="420" mass="45819">MFFRSFFLSAISVAFKMLALLGINKVLAVYGGPAGLALVGNFQNLMQIATAFASGAVTNGVTKYTSENLNDPGRLKYVWCTGVSLVMVVAIPNALIALALAIWSPVLLSAGVVKPLIYIIFAASIILFSFNALLLAILNGLGDVKRYVVANVLGSILSLLLTWLLASFYGLQGALMALASYQGVALAGTLLICKRQTWFKFGNFLGLGQLSILSGFLRLALISLVSAFCVPVAHIFIREIINSQLGIDAAGIWDATWRLSAAFLLFITSALVVYVLPKFSSVTDDGMLWKEFLGISKKALMLAASIAVFVYLARGLIVPLLFTTDFAPVTDLLFWQLVGDVLKVFGWLLSYAAISRLYYGVCIFSEIFYNALFVFFVHVLVSRFGLNGAVYAHCISYIFYTGLMYLLVRRRLLKGQGSER</sequence>
<evidence type="ECO:0000256" key="4">
    <source>
        <dbReference type="ARBA" id="ARBA00022989"/>
    </source>
</evidence>
<dbReference type="AlphaFoldDB" id="A0A1I3L0G4"/>
<dbReference type="CDD" id="cd13125">
    <property type="entry name" value="MATE_like_10"/>
    <property type="match status" value="1"/>
</dbReference>
<feature type="transmembrane region" description="Helical" evidence="6">
    <location>
        <begin position="390"/>
        <end position="408"/>
    </location>
</feature>
<dbReference type="RefSeq" id="WP_083414570.1">
    <property type="nucleotide sequence ID" value="NZ_FORC01000002.1"/>
</dbReference>
<feature type="transmembrane region" description="Helical" evidence="6">
    <location>
        <begin position="175"/>
        <end position="194"/>
    </location>
</feature>
<feature type="transmembrane region" description="Helical" evidence="6">
    <location>
        <begin position="77"/>
        <end position="103"/>
    </location>
</feature>
<protein>
    <submittedName>
        <fullName evidence="7">Polysaccharide transporter, PST family</fullName>
    </submittedName>
</protein>
<gene>
    <name evidence="7" type="ORF">SAMN05216602_2822</name>
</gene>
<dbReference type="STRING" id="289370.SAMN05216602_2822"/>
<dbReference type="PANTHER" id="PTHR30250">
    <property type="entry name" value="PST FAMILY PREDICTED COLANIC ACID TRANSPORTER"/>
    <property type="match status" value="1"/>
</dbReference>